<dbReference type="GO" id="GO:0005886">
    <property type="term" value="C:plasma membrane"/>
    <property type="evidence" value="ECO:0007669"/>
    <property type="project" value="TreeGrafter"/>
</dbReference>
<organism evidence="3 4">
    <name type="scientific">Diaphorina citri</name>
    <name type="common">Asian citrus psyllid</name>
    <dbReference type="NCBI Taxonomy" id="121845"/>
    <lineage>
        <taxon>Eukaryota</taxon>
        <taxon>Metazoa</taxon>
        <taxon>Ecdysozoa</taxon>
        <taxon>Arthropoda</taxon>
        <taxon>Hexapoda</taxon>
        <taxon>Insecta</taxon>
        <taxon>Pterygota</taxon>
        <taxon>Neoptera</taxon>
        <taxon>Paraneoptera</taxon>
        <taxon>Hemiptera</taxon>
        <taxon>Sternorrhyncha</taxon>
        <taxon>Psylloidea</taxon>
        <taxon>Psyllidae</taxon>
        <taxon>Diaphorininae</taxon>
        <taxon>Diaphorina</taxon>
    </lineage>
</organism>
<dbReference type="InterPro" id="IPR053202">
    <property type="entry name" value="EGF_Rcpt_Signaling_Reg"/>
</dbReference>
<dbReference type="KEGG" id="dci:113470916"/>
<dbReference type="GO" id="GO:0005789">
    <property type="term" value="C:endoplasmic reticulum membrane"/>
    <property type="evidence" value="ECO:0007669"/>
    <property type="project" value="TreeGrafter"/>
</dbReference>
<evidence type="ECO:0000313" key="5">
    <source>
        <dbReference type="RefSeq" id="XP_026681421.1"/>
    </source>
</evidence>
<dbReference type="Gene3D" id="3.40.50.150">
    <property type="entry name" value="Vaccinia Virus protein VP39"/>
    <property type="match status" value="1"/>
</dbReference>
<dbReference type="KEGG" id="dci:103512020"/>
<evidence type="ECO:0000313" key="4">
    <source>
        <dbReference type="RefSeq" id="XP_008480952.1"/>
    </source>
</evidence>
<dbReference type="RefSeq" id="XP_026685498.1">
    <property type="nucleotide sequence ID" value="XM_026829697.1"/>
</dbReference>
<dbReference type="AlphaFoldDB" id="A0A1S3DFK0"/>
<keyword evidence="1" id="KW-1133">Transmembrane helix</keyword>
<dbReference type="KEGG" id="dci:103517685"/>
<gene>
    <name evidence="4" type="primary">LOC103517685</name>
    <name evidence="5" type="synonym">LOC103512020</name>
    <name evidence="6" type="synonym">LOC113470916</name>
</gene>
<dbReference type="PANTHER" id="PTHR34009:SF2">
    <property type="entry name" value="PROTEIN STAR"/>
    <property type="match status" value="1"/>
</dbReference>
<evidence type="ECO:0000313" key="3">
    <source>
        <dbReference type="Proteomes" id="UP000079169"/>
    </source>
</evidence>
<dbReference type="PANTHER" id="PTHR34009">
    <property type="entry name" value="PROTEIN STAR"/>
    <property type="match status" value="1"/>
</dbReference>
<proteinExistence type="predicted"/>
<dbReference type="RefSeq" id="XP_008480952.1">
    <property type="nucleotide sequence ID" value="XM_008482730.3"/>
</dbReference>
<name>A0A1S3DFK0_DIACI</name>
<dbReference type="Pfam" id="PF05050">
    <property type="entry name" value="Methyltransf_21"/>
    <property type="match status" value="1"/>
</dbReference>
<keyword evidence="1" id="KW-0472">Membrane</keyword>
<dbReference type="InterPro" id="IPR029063">
    <property type="entry name" value="SAM-dependent_MTases_sf"/>
</dbReference>
<evidence type="ECO:0000313" key="6">
    <source>
        <dbReference type="RefSeq" id="XP_026685498.1"/>
    </source>
</evidence>
<evidence type="ECO:0000259" key="2">
    <source>
        <dbReference type="Pfam" id="PF05050"/>
    </source>
</evidence>
<dbReference type="STRING" id="121845.A0A1S3DFK0"/>
<sequence length="306" mass="35669">MQIKSKCVVNTIVVFFMIFTVVYLKYASTVIKYVQTGIKRNNEIIKFVDNNVEGEATDKHVIETLRRYHLQAPPMRNYNIAHTIPYDPSEGQTKILREIFADKQDGIFVECGAVDGVFLSNSLYLERALHWRGLLIEADEDNYNKLETHNRNAYISNTCISPTNQAKVYVFESATHMKDQYWWVKGTGKIAAGNSSKNYKRKFQVQCFPFYTFMLALNVTVIDYLSLDVEGSELEILKTIPYDTIEIKVISVEWQHFNKEKIKETDLEEFLESKGYHQYLSENIELKPYEKIFIRNGVSLNHLKNR</sequence>
<dbReference type="Proteomes" id="UP000079169">
    <property type="component" value="Unplaced"/>
</dbReference>
<protein>
    <submittedName>
        <fullName evidence="4 5">Protein Star-like</fullName>
    </submittedName>
</protein>
<evidence type="ECO:0000256" key="1">
    <source>
        <dbReference type="SAM" id="Phobius"/>
    </source>
</evidence>
<accession>A0A1S3DFK0</accession>
<dbReference type="GO" id="GO:0031902">
    <property type="term" value="C:late endosome membrane"/>
    <property type="evidence" value="ECO:0007669"/>
    <property type="project" value="TreeGrafter"/>
</dbReference>
<dbReference type="GO" id="GO:0006888">
    <property type="term" value="P:endoplasmic reticulum to Golgi vesicle-mediated transport"/>
    <property type="evidence" value="ECO:0007669"/>
    <property type="project" value="TreeGrafter"/>
</dbReference>
<feature type="transmembrane region" description="Helical" evidence="1">
    <location>
        <begin position="7"/>
        <end position="26"/>
    </location>
</feature>
<dbReference type="InterPro" id="IPR006342">
    <property type="entry name" value="FkbM_mtfrase"/>
</dbReference>
<dbReference type="GO" id="GO:0005794">
    <property type="term" value="C:Golgi apparatus"/>
    <property type="evidence" value="ECO:0007669"/>
    <property type="project" value="TreeGrafter"/>
</dbReference>
<keyword evidence="3" id="KW-1185">Reference proteome</keyword>
<dbReference type="RefSeq" id="XP_026681421.1">
    <property type="nucleotide sequence ID" value="XM_026825620.1"/>
</dbReference>
<dbReference type="GeneID" id="103517685"/>
<keyword evidence="1" id="KW-0812">Transmembrane</keyword>
<dbReference type="SUPFAM" id="SSF53335">
    <property type="entry name" value="S-adenosyl-L-methionine-dependent methyltransferases"/>
    <property type="match status" value="1"/>
</dbReference>
<dbReference type="GO" id="GO:0016197">
    <property type="term" value="P:endosomal transport"/>
    <property type="evidence" value="ECO:0007669"/>
    <property type="project" value="TreeGrafter"/>
</dbReference>
<reference evidence="4 5" key="1">
    <citation type="submission" date="2025-04" db="UniProtKB">
        <authorList>
            <consortium name="RefSeq"/>
        </authorList>
    </citation>
    <scope>IDENTIFICATION</scope>
</reference>
<feature type="domain" description="Methyltransferase FkbM" evidence="2">
    <location>
        <begin position="110"/>
        <end position="276"/>
    </location>
</feature>
<dbReference type="OrthoDB" id="6357215at2759"/>
<dbReference type="PaxDb" id="121845-A0A1S3DFK0"/>